<feature type="transmembrane region" description="Helical" evidence="2">
    <location>
        <begin position="156"/>
        <end position="177"/>
    </location>
</feature>
<dbReference type="InterPro" id="IPR029058">
    <property type="entry name" value="AB_hydrolase_fold"/>
</dbReference>
<dbReference type="Proteomes" id="UP000008141">
    <property type="component" value="Unassembled WGS sequence"/>
</dbReference>
<evidence type="ECO:0000256" key="2">
    <source>
        <dbReference type="SAM" id="Phobius"/>
    </source>
</evidence>
<reference evidence="4 5" key="1">
    <citation type="journal article" date="2010" name="Plant Cell">
        <title>The Chlorella variabilis NC64A genome reveals adaptation to photosymbiosis, coevolution with viruses, and cryptic sex.</title>
        <authorList>
            <person name="Blanc G."/>
            <person name="Duncan G."/>
            <person name="Agarkova I."/>
            <person name="Borodovsky M."/>
            <person name="Gurnon J."/>
            <person name="Kuo A."/>
            <person name="Lindquist E."/>
            <person name="Lucas S."/>
            <person name="Pangilinan J."/>
            <person name="Polle J."/>
            <person name="Salamov A."/>
            <person name="Terry A."/>
            <person name="Yamada T."/>
            <person name="Dunigan D.D."/>
            <person name="Grigoriev I.V."/>
            <person name="Claverie J.M."/>
            <person name="Van Etten J.L."/>
        </authorList>
    </citation>
    <scope>NUCLEOTIDE SEQUENCE [LARGE SCALE GENOMIC DNA]</scope>
    <source>
        <strain evidence="4 5">NC64A</strain>
    </source>
</reference>
<accession>E1Z6D5</accession>
<feature type="transmembrane region" description="Helical" evidence="2">
    <location>
        <begin position="227"/>
        <end position="251"/>
    </location>
</feature>
<dbReference type="OrthoDB" id="508196at2759"/>
<dbReference type="GeneID" id="17357873"/>
<dbReference type="InParanoid" id="E1Z6D5"/>
<proteinExistence type="predicted"/>
<feature type="compositionally biased region" description="Low complexity" evidence="1">
    <location>
        <begin position="54"/>
        <end position="78"/>
    </location>
</feature>
<feature type="transmembrane region" description="Helical" evidence="2">
    <location>
        <begin position="116"/>
        <end position="136"/>
    </location>
</feature>
<feature type="compositionally biased region" description="Low complexity" evidence="1">
    <location>
        <begin position="873"/>
        <end position="882"/>
    </location>
</feature>
<dbReference type="InterPro" id="IPR002921">
    <property type="entry name" value="Fungal_lipase-type"/>
</dbReference>
<dbReference type="PANTHER" id="PTHR45856">
    <property type="entry name" value="ALPHA/BETA-HYDROLASES SUPERFAMILY PROTEIN"/>
    <property type="match status" value="1"/>
</dbReference>
<feature type="compositionally biased region" description="Low complexity" evidence="1">
    <location>
        <begin position="968"/>
        <end position="987"/>
    </location>
</feature>
<dbReference type="InterPro" id="IPR051218">
    <property type="entry name" value="Sec_MonoDiacylglyc_Lipase"/>
</dbReference>
<dbReference type="RefSeq" id="XP_005851014.1">
    <property type="nucleotide sequence ID" value="XM_005850952.1"/>
</dbReference>
<feature type="compositionally biased region" description="Pro residues" evidence="1">
    <location>
        <begin position="24"/>
        <end position="36"/>
    </location>
</feature>
<evidence type="ECO:0000313" key="5">
    <source>
        <dbReference type="Proteomes" id="UP000008141"/>
    </source>
</evidence>
<dbReference type="KEGG" id="cvr:CHLNCDRAFT_140859"/>
<protein>
    <recommendedName>
        <fullName evidence="3">Fungal lipase-type domain-containing protein</fullName>
    </recommendedName>
</protein>
<evidence type="ECO:0000256" key="1">
    <source>
        <dbReference type="SAM" id="MobiDB-lite"/>
    </source>
</evidence>
<feature type="domain" description="Fungal lipase-type" evidence="3">
    <location>
        <begin position="603"/>
        <end position="742"/>
    </location>
</feature>
<feature type="compositionally biased region" description="Low complexity" evidence="1">
    <location>
        <begin position="13"/>
        <end position="23"/>
    </location>
</feature>
<keyword evidence="5" id="KW-1185">Reference proteome</keyword>
<feature type="transmembrane region" description="Helical" evidence="2">
    <location>
        <begin position="341"/>
        <end position="361"/>
    </location>
</feature>
<dbReference type="PANTHER" id="PTHR45856:SF24">
    <property type="entry name" value="FUNGAL LIPASE-LIKE DOMAIN-CONTAINING PROTEIN"/>
    <property type="match status" value="1"/>
</dbReference>
<evidence type="ECO:0000313" key="4">
    <source>
        <dbReference type="EMBL" id="EFN58912.1"/>
    </source>
</evidence>
<dbReference type="Gene3D" id="3.40.50.1820">
    <property type="entry name" value="alpha/beta hydrolase"/>
    <property type="match status" value="1"/>
</dbReference>
<keyword evidence="2" id="KW-0472">Membrane</keyword>
<feature type="transmembrane region" description="Helical" evidence="2">
    <location>
        <begin position="198"/>
        <end position="221"/>
    </location>
</feature>
<evidence type="ECO:0000259" key="3">
    <source>
        <dbReference type="Pfam" id="PF01764"/>
    </source>
</evidence>
<dbReference type="SUPFAM" id="SSF53474">
    <property type="entry name" value="alpha/beta-Hydrolases"/>
    <property type="match status" value="1"/>
</dbReference>
<gene>
    <name evidence="4" type="ORF">CHLNCDRAFT_140859</name>
</gene>
<sequence>MEAADTSTAELRAALPAAAKGPSASPPAPSPPPPPSGAADRGAPQQLPLDPSSDGSAVAGDVEAAAAGPGPGAAAAPPGGSPPPKQPRALQEEQQQRRARRVILRVEVASTAQARLITWSMWTLNILFVLTAAGLLSMRETDVRVGDLRPYYLAELIIGSVSLAILVAMLIWFLTSIRRSRQDGRVWTKRQGYFTRTAAMLLGLQIPYSATFVGAFVAVLTRPDCQYPWRVLAVLEFVQWMFFSSLMLFLLARLQNMTVWRGKGALDMHPDYRLMVDRPAHEILRNHRVILTLWVVLMSASLGGMIDKLLRYSTEGNLEFEQGCDTLLDNWEECGTSVSQTTVAVISFVLILVYVVFWIRWMLRALKDHGQLPSTLIFVRVLLRVVSPVLLAVVASVLFLTLIPSFRDSCWAAVDGQMGNLPVDMALTVSTVVMVILYMPKAKALDSPLLQEFLQGFSWTLDGMPAAIEERNELLLETEAPPSSDSQAWIHRAAPPPAHSTGVTLMMSHLHEELAQVLARLRGVPDIQQAAEQLRQEPMFCIETAIKLFYWMRLAYRHSDALTNLYVNAHTGLRLFSVDHFETIWDDTTDTHAVLGWNKTQVVVAFRGTKSIQNVMTDLKTWMSPLQPRRRRQGRLVKVHAGFNGAWVHSGFNRKVLDRLKELDQGPTPLRFWIVGHSLGGALAALAALEIQREHPNSQLTCYTFGCPRVGNHAFAEEFDAAVPDTWAVINGLDPIPWVPGDMFGFRRVGKRVTINAKGDLMLRPSYFEMSVTHGGTSARHHLAGSYALSLAAILKAQFVPSKTQPGGAEGVERLAAAVDLGKALVLSNMDLESLQSKERAPEMLEVLAARAARKNVQAMRGVSGVAGKVGRGAADSSSSSEGDSDSEAEQAAGQQMKTQWRQQERRRWRRRRQYMDPDTGEGSAAPGPAQPAHRIKSRKESLHTQRYPTFKLDAAELGNLGEGPGGQPAAAEDASAAPEQQQPAADGRQHQAPPLWRRSSLGSVEGLRECSMHSALSHPEQLPDLEL</sequence>
<feature type="transmembrane region" description="Helical" evidence="2">
    <location>
        <begin position="381"/>
        <end position="403"/>
    </location>
</feature>
<feature type="region of interest" description="Disordered" evidence="1">
    <location>
        <begin position="1"/>
        <end position="96"/>
    </location>
</feature>
<dbReference type="AlphaFoldDB" id="E1Z6D5"/>
<dbReference type="CDD" id="cd00519">
    <property type="entry name" value="Lipase_3"/>
    <property type="match status" value="1"/>
</dbReference>
<dbReference type="eggNOG" id="KOG4569">
    <property type="taxonomic scope" value="Eukaryota"/>
</dbReference>
<dbReference type="Pfam" id="PF01764">
    <property type="entry name" value="Lipase_3"/>
    <property type="match status" value="1"/>
</dbReference>
<dbReference type="GO" id="GO:0006629">
    <property type="term" value="P:lipid metabolic process"/>
    <property type="evidence" value="ECO:0007669"/>
    <property type="project" value="InterPro"/>
</dbReference>
<feature type="transmembrane region" description="Helical" evidence="2">
    <location>
        <begin position="288"/>
        <end position="306"/>
    </location>
</feature>
<organism evidence="5">
    <name type="scientific">Chlorella variabilis</name>
    <name type="common">Green alga</name>
    <dbReference type="NCBI Taxonomy" id="554065"/>
    <lineage>
        <taxon>Eukaryota</taxon>
        <taxon>Viridiplantae</taxon>
        <taxon>Chlorophyta</taxon>
        <taxon>core chlorophytes</taxon>
        <taxon>Trebouxiophyceae</taxon>
        <taxon>Chlorellales</taxon>
        <taxon>Chlorellaceae</taxon>
        <taxon>Chlorella clade</taxon>
        <taxon>Chlorella</taxon>
    </lineage>
</organism>
<name>E1Z6D5_CHLVA</name>
<dbReference type="EMBL" id="GL433837">
    <property type="protein sequence ID" value="EFN58912.1"/>
    <property type="molecule type" value="Genomic_DNA"/>
</dbReference>
<keyword evidence="2" id="KW-1133">Transmembrane helix</keyword>
<keyword evidence="2" id="KW-0812">Transmembrane</keyword>
<feature type="region of interest" description="Disordered" evidence="1">
    <location>
        <begin position="868"/>
        <end position="1002"/>
    </location>
</feature>